<reference evidence="2" key="1">
    <citation type="journal article" date="2017" name="Parasit. Vectors">
        <title>Sialotranscriptomics of Rhipicephalus zambeziensis reveals intricate expression profiles of secretory proteins and suggests tight temporal transcriptional regulation during blood-feeding.</title>
        <authorList>
            <person name="de Castro M.H."/>
            <person name="de Klerk D."/>
            <person name="Pienaar R."/>
            <person name="Rees D.J.G."/>
            <person name="Mans B.J."/>
        </authorList>
    </citation>
    <scope>NUCLEOTIDE SEQUENCE</scope>
    <source>
        <tissue evidence="2">Salivary glands</tissue>
    </source>
</reference>
<keyword evidence="1" id="KW-0812">Transmembrane</keyword>
<proteinExistence type="predicted"/>
<feature type="transmembrane region" description="Helical" evidence="1">
    <location>
        <begin position="21"/>
        <end position="51"/>
    </location>
</feature>
<protein>
    <submittedName>
        <fullName evidence="2">Uncharacterized protein</fullName>
    </submittedName>
</protein>
<keyword evidence="1" id="KW-1133">Transmembrane helix</keyword>
<organism evidence="2">
    <name type="scientific">Rhipicephalus zambeziensis</name>
    <dbReference type="NCBI Taxonomy" id="60191"/>
    <lineage>
        <taxon>Eukaryota</taxon>
        <taxon>Metazoa</taxon>
        <taxon>Ecdysozoa</taxon>
        <taxon>Arthropoda</taxon>
        <taxon>Chelicerata</taxon>
        <taxon>Arachnida</taxon>
        <taxon>Acari</taxon>
        <taxon>Parasitiformes</taxon>
        <taxon>Ixodida</taxon>
        <taxon>Ixodoidea</taxon>
        <taxon>Ixodidae</taxon>
        <taxon>Rhipicephalinae</taxon>
        <taxon>Rhipicephalus</taxon>
        <taxon>Rhipicephalus</taxon>
    </lineage>
</organism>
<accession>A0A224Y732</accession>
<name>A0A224Y732_9ACAR</name>
<keyword evidence="1" id="KW-0472">Membrane</keyword>
<dbReference type="AlphaFoldDB" id="A0A224Y732"/>
<feature type="transmembrane region" description="Helical" evidence="1">
    <location>
        <begin position="93"/>
        <end position="111"/>
    </location>
</feature>
<evidence type="ECO:0000256" key="1">
    <source>
        <dbReference type="SAM" id="Phobius"/>
    </source>
</evidence>
<evidence type="ECO:0000313" key="2">
    <source>
        <dbReference type="EMBL" id="MAA13377.1"/>
    </source>
</evidence>
<dbReference type="EMBL" id="GFPF01002231">
    <property type="protein sequence ID" value="MAA13377.1"/>
    <property type="molecule type" value="Transcribed_RNA"/>
</dbReference>
<sequence length="132" mass="14988">MPKLRTKKHSTTSSRHSPQSFCILCVCVCVCAARNFLFSPVCVLLLVALSVTFLSVPGGRDSVLVQKIPLPFGFATMMHLYEEKLSRHCAQACGCTQYYVCCVFFVFFFVAKKSSFFARAIWERVFWVHCPQ</sequence>